<accession>A0A5C4UKE1</accession>
<comment type="caution">
    <text evidence="1">The sequence shown here is derived from an EMBL/GenBank/DDBJ whole genome shotgun (WGS) entry which is preliminary data.</text>
</comment>
<dbReference type="AlphaFoldDB" id="A0A5C4UKE1"/>
<dbReference type="OrthoDB" id="9115306at2"/>
<dbReference type="Proteomes" id="UP000311713">
    <property type="component" value="Unassembled WGS sequence"/>
</dbReference>
<dbReference type="EMBL" id="VDGT01000036">
    <property type="protein sequence ID" value="TNM24114.1"/>
    <property type="molecule type" value="Genomic_DNA"/>
</dbReference>
<protein>
    <submittedName>
        <fullName evidence="1">Uncharacterized protein</fullName>
    </submittedName>
</protein>
<proteinExistence type="predicted"/>
<evidence type="ECO:0000313" key="1">
    <source>
        <dbReference type="EMBL" id="TNM24114.1"/>
    </source>
</evidence>
<sequence length="133" mass="14317">MAASQDLTVLRARVEMAAERDIRTILGDLERGLRSQRLEPVRAIFSLQTPEVPIVLSVLGATFAGDSTVPTTALGAGAIAACFVSASSRVAAGAAAARRSPAGYLLGLREELDPRGLIERIRQNRRRVRRMGY</sequence>
<reference evidence="1 2" key="1">
    <citation type="submission" date="2019-06" db="EMBL/GenBank/DDBJ databases">
        <title>Draft genome of Streptomyces sedi sp. JCM16909.</title>
        <authorList>
            <person name="Klykleung N."/>
            <person name="Tanasupawat S."/>
            <person name="Kudo T."/>
            <person name="Yuki M."/>
            <person name="Ohkuma M."/>
        </authorList>
    </citation>
    <scope>NUCLEOTIDE SEQUENCE [LARGE SCALE GENOMIC DNA]</scope>
    <source>
        <strain evidence="1 2">JCM 16909</strain>
    </source>
</reference>
<evidence type="ECO:0000313" key="2">
    <source>
        <dbReference type="Proteomes" id="UP000311713"/>
    </source>
</evidence>
<keyword evidence="2" id="KW-1185">Reference proteome</keyword>
<name>A0A5C4UKE1_9ACTN</name>
<dbReference type="RefSeq" id="WP_139650155.1">
    <property type="nucleotide sequence ID" value="NZ_BAAAZS010000049.1"/>
</dbReference>
<gene>
    <name evidence="1" type="ORF">FH715_27515</name>
</gene>
<organism evidence="1 2">
    <name type="scientific">Streptomyces sedi</name>
    <dbReference type="NCBI Taxonomy" id="555059"/>
    <lineage>
        <taxon>Bacteria</taxon>
        <taxon>Bacillati</taxon>
        <taxon>Actinomycetota</taxon>
        <taxon>Actinomycetes</taxon>
        <taxon>Kitasatosporales</taxon>
        <taxon>Streptomycetaceae</taxon>
        <taxon>Streptomyces</taxon>
    </lineage>
</organism>